<dbReference type="Proteomes" id="UP000481043">
    <property type="component" value="Unassembled WGS sequence"/>
</dbReference>
<evidence type="ECO:0000259" key="3">
    <source>
        <dbReference type="Pfam" id="PF07261"/>
    </source>
</evidence>
<gene>
    <name evidence="4" type="ORF">G4D63_21415</name>
</gene>
<evidence type="ECO:0000256" key="2">
    <source>
        <dbReference type="SAM" id="MobiDB-lite"/>
    </source>
</evidence>
<dbReference type="Pfam" id="PF07261">
    <property type="entry name" value="DnaB_2"/>
    <property type="match status" value="1"/>
</dbReference>
<dbReference type="InterPro" id="IPR034829">
    <property type="entry name" value="DnaD-like_sf"/>
</dbReference>
<accession>A0A6M0QD15</accession>
<dbReference type="SUPFAM" id="SSF158499">
    <property type="entry name" value="DnaD domain-like"/>
    <property type="match status" value="1"/>
</dbReference>
<dbReference type="PANTHER" id="PTHR37293:SF5">
    <property type="entry name" value="DNA REPLICATION PROTEIN"/>
    <property type="match status" value="1"/>
</dbReference>
<evidence type="ECO:0000256" key="1">
    <source>
        <dbReference type="ARBA" id="ARBA00093462"/>
    </source>
</evidence>
<proteinExistence type="inferred from homology"/>
<feature type="region of interest" description="Disordered" evidence="2">
    <location>
        <begin position="282"/>
        <end position="314"/>
    </location>
</feature>
<feature type="domain" description="DnaB/C C-terminal" evidence="3">
    <location>
        <begin position="204"/>
        <end position="277"/>
    </location>
</feature>
<dbReference type="PANTHER" id="PTHR37293">
    <property type="entry name" value="PHAGE REPLICATION PROTEIN-RELATED"/>
    <property type="match status" value="1"/>
</dbReference>
<reference evidence="4 5" key="1">
    <citation type="submission" date="2020-02" db="EMBL/GenBank/DDBJ databases">
        <title>Bacillus aquiflavi sp. nov., isolated from yellow water of strong flavor Chinese baijiu in Yibin region of China.</title>
        <authorList>
            <person name="Xie J."/>
        </authorList>
    </citation>
    <scope>NUCLEOTIDE SEQUENCE [LARGE SCALE GENOMIC DNA]</scope>
    <source>
        <strain evidence="4 5">SA4</strain>
    </source>
</reference>
<name>A0A6M0QD15_9BACI</name>
<comment type="similarity">
    <text evidence="1">Belongs to the DnaB/DnaD family.</text>
</comment>
<evidence type="ECO:0000313" key="5">
    <source>
        <dbReference type="Proteomes" id="UP000481043"/>
    </source>
</evidence>
<dbReference type="AlphaFoldDB" id="A0A6M0QD15"/>
<sequence>MVRTDFWLNPVVSEEMTPEDRYFFLYLLTNPHTTQVGIYKITKKQMAFDMGYSIESVEALMNRFIQLHQVIRYNPDTRELAIKNWGKYNLHKGGKPVMDCILSELKNVEDSSLIAYVAECVDKEDILAVYESFCTNDEGELEDFEGVDESCHDTLTSRYTIRGQKEEEKEKENKKQQQHSLNSSVDIDLERESLKKEDVKEVVEFWDQNGFGFSNIHAKQQLLYWLYNSSFLQPKDMILKAMEIACSSNIRRLNYVVGILRNWENDSVLTLEEIDTYDENKKQGTEHRKLVEPDKPSKGSSKEFQLDLTAGEDW</sequence>
<keyword evidence="5" id="KW-1185">Reference proteome</keyword>
<organism evidence="4 5">
    <name type="scientific">Bacillus mesophilus</name>
    <dbReference type="NCBI Taxonomy" id="1808955"/>
    <lineage>
        <taxon>Bacteria</taxon>
        <taxon>Bacillati</taxon>
        <taxon>Bacillota</taxon>
        <taxon>Bacilli</taxon>
        <taxon>Bacillales</taxon>
        <taxon>Bacillaceae</taxon>
        <taxon>Bacillus</taxon>
    </lineage>
</organism>
<dbReference type="EMBL" id="JAAIWM010000019">
    <property type="protein sequence ID" value="NEY74252.1"/>
    <property type="molecule type" value="Genomic_DNA"/>
</dbReference>
<comment type="caution">
    <text evidence="4">The sequence shown here is derived from an EMBL/GenBank/DDBJ whole genome shotgun (WGS) entry which is preliminary data.</text>
</comment>
<evidence type="ECO:0000313" key="4">
    <source>
        <dbReference type="EMBL" id="NEY74252.1"/>
    </source>
</evidence>
<protein>
    <submittedName>
        <fullName evidence="4">DnaD domain protein</fullName>
    </submittedName>
</protein>
<dbReference type="NCBIfam" id="TIGR01446">
    <property type="entry name" value="DnaD_dom"/>
    <property type="match status" value="1"/>
</dbReference>
<feature type="compositionally biased region" description="Basic and acidic residues" evidence="2">
    <location>
        <begin position="282"/>
        <end position="305"/>
    </location>
</feature>
<dbReference type="InterPro" id="IPR006343">
    <property type="entry name" value="DnaB/C_C"/>
</dbReference>
<dbReference type="InterPro" id="IPR053162">
    <property type="entry name" value="DnaD"/>
</dbReference>
<dbReference type="Gene3D" id="1.10.10.630">
    <property type="entry name" value="DnaD domain-like"/>
    <property type="match status" value="1"/>
</dbReference>